<evidence type="ECO:0000256" key="1">
    <source>
        <dbReference type="ARBA" id="ARBA00022723"/>
    </source>
</evidence>
<keyword evidence="10" id="KW-1185">Reference proteome</keyword>
<dbReference type="GO" id="GO:0008270">
    <property type="term" value="F:zinc ion binding"/>
    <property type="evidence" value="ECO:0007669"/>
    <property type="project" value="UniProtKB-KW"/>
</dbReference>
<dbReference type="SUPFAM" id="SSF57850">
    <property type="entry name" value="RING/U-box"/>
    <property type="match status" value="1"/>
</dbReference>
<dbReference type="CDD" id="cd16495">
    <property type="entry name" value="RING_CH-C4HC3_MARCH"/>
    <property type="match status" value="1"/>
</dbReference>
<dbReference type="InterPro" id="IPR011016">
    <property type="entry name" value="Znf_RING-CH"/>
</dbReference>
<keyword evidence="6" id="KW-0472">Membrane</keyword>
<feature type="transmembrane region" description="Helical" evidence="6">
    <location>
        <begin position="215"/>
        <end position="241"/>
    </location>
</feature>
<proteinExistence type="predicted"/>
<dbReference type="Pfam" id="PF12906">
    <property type="entry name" value="RINGv"/>
    <property type="match status" value="1"/>
</dbReference>
<keyword evidence="6" id="KW-0812">Transmembrane</keyword>
<dbReference type="InterPro" id="IPR013083">
    <property type="entry name" value="Znf_RING/FYVE/PHD"/>
</dbReference>
<dbReference type="Proteomes" id="UP000612055">
    <property type="component" value="Unassembled WGS sequence"/>
</dbReference>
<dbReference type="PANTHER" id="PTHR46347">
    <property type="entry name" value="RING/FYVE/PHD ZINC FINGER SUPERFAMILY PROTEIN"/>
    <property type="match status" value="1"/>
</dbReference>
<feature type="compositionally biased region" description="Gly residues" evidence="5">
    <location>
        <begin position="279"/>
        <end position="294"/>
    </location>
</feature>
<reference evidence="9" key="1">
    <citation type="journal article" date="2020" name="bioRxiv">
        <title>Comparative genomics of Chlamydomonas.</title>
        <authorList>
            <person name="Craig R.J."/>
            <person name="Hasan A.R."/>
            <person name="Ness R.W."/>
            <person name="Keightley P.D."/>
        </authorList>
    </citation>
    <scope>NUCLEOTIDE SEQUENCE</scope>
    <source>
        <strain evidence="9">CCAP 11/70</strain>
    </source>
</reference>
<keyword evidence="3" id="KW-0862">Zinc</keyword>
<evidence type="ECO:0000256" key="6">
    <source>
        <dbReference type="SAM" id="Phobius"/>
    </source>
</evidence>
<feature type="domain" description="RING-type" evidence="7">
    <location>
        <begin position="51"/>
        <end position="103"/>
    </location>
</feature>
<protein>
    <recommendedName>
        <fullName evidence="11">RING-CH-type domain-containing protein</fullName>
    </recommendedName>
</protein>
<feature type="transmembrane region" description="Helical" evidence="6">
    <location>
        <begin position="121"/>
        <end position="144"/>
    </location>
</feature>
<keyword evidence="2 4" id="KW-0863">Zinc-finger</keyword>
<feature type="region of interest" description="Disordered" evidence="5">
    <location>
        <begin position="1"/>
        <end position="45"/>
    </location>
</feature>
<evidence type="ECO:0000259" key="8">
    <source>
        <dbReference type="PROSITE" id="PS51292"/>
    </source>
</evidence>
<evidence type="ECO:0000256" key="4">
    <source>
        <dbReference type="PROSITE-ProRule" id="PRU00175"/>
    </source>
</evidence>
<feature type="compositionally biased region" description="Low complexity" evidence="5">
    <location>
        <begin position="28"/>
        <end position="39"/>
    </location>
</feature>
<dbReference type="EMBL" id="JAEHOE010000178">
    <property type="protein sequence ID" value="KAG2483396.1"/>
    <property type="molecule type" value="Genomic_DNA"/>
</dbReference>
<dbReference type="AlphaFoldDB" id="A0A835XJG5"/>
<evidence type="ECO:0000259" key="7">
    <source>
        <dbReference type="PROSITE" id="PS50089"/>
    </source>
</evidence>
<name>A0A835XJG5_9CHLO</name>
<dbReference type="PROSITE" id="PS50089">
    <property type="entry name" value="ZF_RING_2"/>
    <property type="match status" value="1"/>
</dbReference>
<evidence type="ECO:0000256" key="5">
    <source>
        <dbReference type="SAM" id="MobiDB-lite"/>
    </source>
</evidence>
<accession>A0A835XJG5</accession>
<evidence type="ECO:0000256" key="3">
    <source>
        <dbReference type="ARBA" id="ARBA00022833"/>
    </source>
</evidence>
<comment type="caution">
    <text evidence="9">The sequence shown here is derived from an EMBL/GenBank/DDBJ whole genome shotgun (WGS) entry which is preliminary data.</text>
</comment>
<evidence type="ECO:0008006" key="11">
    <source>
        <dbReference type="Google" id="ProtNLM"/>
    </source>
</evidence>
<gene>
    <name evidence="9" type="ORF">HYH03_017748</name>
</gene>
<dbReference type="OrthoDB" id="548857at2759"/>
<evidence type="ECO:0000313" key="10">
    <source>
        <dbReference type="Proteomes" id="UP000612055"/>
    </source>
</evidence>
<keyword evidence="6" id="KW-1133">Transmembrane helix</keyword>
<keyword evidence="1" id="KW-0479">Metal-binding</keyword>
<dbReference type="InterPro" id="IPR001841">
    <property type="entry name" value="Znf_RING"/>
</dbReference>
<sequence length="314" mass="32321">MLPKQEYSALPISADAADQDKQADMLRSSAAAVGQSSSAADDDEELNPPACRICLDSAVSSDNPLISPCRCTGSTGYVHRECLKRWREMKHGTAAHYRCEICHFTYQFRRLWYAAVLRHPLTSFLIFATLLSTFAFVAGFIPLLEALGVPRHPITHMLNGLVILGLIGFIFLMGSICAGGSSSALADCGSCGGCYLGDCGACAAGGGEACAAMMLFVLVAAAVAGMVYVSTIMFGAFYHYVRSQVSMVETMVENVGGSPGGRAAKARKTSAAGAAAEAGGSGGGSGGGGSGSGGPSSSSEAAPLMRAPDKESMV</sequence>
<dbReference type="PROSITE" id="PS51292">
    <property type="entry name" value="ZF_RING_CH"/>
    <property type="match status" value="1"/>
</dbReference>
<feature type="domain" description="RING-CH-type" evidence="8">
    <location>
        <begin position="43"/>
        <end position="109"/>
    </location>
</feature>
<evidence type="ECO:0000256" key="2">
    <source>
        <dbReference type="ARBA" id="ARBA00022771"/>
    </source>
</evidence>
<dbReference type="Gene3D" id="3.30.40.10">
    <property type="entry name" value="Zinc/RING finger domain, C3HC4 (zinc finger)"/>
    <property type="match status" value="1"/>
</dbReference>
<organism evidence="9 10">
    <name type="scientific">Edaphochlamys debaryana</name>
    <dbReference type="NCBI Taxonomy" id="47281"/>
    <lineage>
        <taxon>Eukaryota</taxon>
        <taxon>Viridiplantae</taxon>
        <taxon>Chlorophyta</taxon>
        <taxon>core chlorophytes</taxon>
        <taxon>Chlorophyceae</taxon>
        <taxon>CS clade</taxon>
        <taxon>Chlamydomonadales</taxon>
        <taxon>Chlamydomonadales incertae sedis</taxon>
        <taxon>Edaphochlamys</taxon>
    </lineage>
</organism>
<feature type="region of interest" description="Disordered" evidence="5">
    <location>
        <begin position="274"/>
        <end position="314"/>
    </location>
</feature>
<dbReference type="SMART" id="SM00744">
    <property type="entry name" value="RINGv"/>
    <property type="match status" value="1"/>
</dbReference>
<dbReference type="PANTHER" id="PTHR46347:SF1">
    <property type="entry name" value="RING_FYVE_PHD ZINC FINGER SUPERFAMILY PROTEIN"/>
    <property type="match status" value="1"/>
</dbReference>
<evidence type="ECO:0000313" key="9">
    <source>
        <dbReference type="EMBL" id="KAG2483396.1"/>
    </source>
</evidence>
<feature type="transmembrane region" description="Helical" evidence="6">
    <location>
        <begin position="156"/>
        <end position="176"/>
    </location>
</feature>